<comment type="caution">
    <text evidence="1">The sequence shown here is derived from an EMBL/GenBank/DDBJ whole genome shotgun (WGS) entry which is preliminary data.</text>
</comment>
<keyword evidence="2" id="KW-1185">Reference proteome</keyword>
<dbReference type="EMBL" id="JBJUIK010000012">
    <property type="protein sequence ID" value="KAL3510772.1"/>
    <property type="molecule type" value="Genomic_DNA"/>
</dbReference>
<dbReference type="Proteomes" id="UP001630127">
    <property type="component" value="Unassembled WGS sequence"/>
</dbReference>
<sequence length="82" mass="9259">MGENGRYSEPSIEASEVGEPYDGQLVRAIPHPTGPLYKRFSEGLLRSFAFSNQATVAEFIQNGQWQWPKGRKCNVELKQLMS</sequence>
<organism evidence="1 2">
    <name type="scientific">Cinchona calisaya</name>
    <dbReference type="NCBI Taxonomy" id="153742"/>
    <lineage>
        <taxon>Eukaryota</taxon>
        <taxon>Viridiplantae</taxon>
        <taxon>Streptophyta</taxon>
        <taxon>Embryophyta</taxon>
        <taxon>Tracheophyta</taxon>
        <taxon>Spermatophyta</taxon>
        <taxon>Magnoliopsida</taxon>
        <taxon>eudicotyledons</taxon>
        <taxon>Gunneridae</taxon>
        <taxon>Pentapetalae</taxon>
        <taxon>asterids</taxon>
        <taxon>lamiids</taxon>
        <taxon>Gentianales</taxon>
        <taxon>Rubiaceae</taxon>
        <taxon>Cinchonoideae</taxon>
        <taxon>Cinchoneae</taxon>
        <taxon>Cinchona</taxon>
    </lineage>
</organism>
<proteinExistence type="predicted"/>
<gene>
    <name evidence="1" type="ORF">ACH5RR_030173</name>
</gene>
<evidence type="ECO:0000313" key="1">
    <source>
        <dbReference type="EMBL" id="KAL3510772.1"/>
    </source>
</evidence>
<name>A0ABD2YX32_9GENT</name>
<protein>
    <submittedName>
        <fullName evidence="1">Uncharacterized protein</fullName>
    </submittedName>
</protein>
<dbReference type="AlphaFoldDB" id="A0ABD2YX32"/>
<accession>A0ABD2YX32</accession>
<reference evidence="1 2" key="1">
    <citation type="submission" date="2024-11" db="EMBL/GenBank/DDBJ databases">
        <title>A near-complete genome assembly of Cinchona calisaya.</title>
        <authorList>
            <person name="Lian D.C."/>
            <person name="Zhao X.W."/>
            <person name="Wei L."/>
        </authorList>
    </citation>
    <scope>NUCLEOTIDE SEQUENCE [LARGE SCALE GENOMIC DNA]</scope>
    <source>
        <tissue evidence="1">Nenye</tissue>
    </source>
</reference>
<evidence type="ECO:0000313" key="2">
    <source>
        <dbReference type="Proteomes" id="UP001630127"/>
    </source>
</evidence>